<dbReference type="PANTHER" id="PTHR43791:SF48">
    <property type="entry name" value="TRANSPORTER, PUTATIVE (AFU_ORTHOLOGUE AFUA_4G01000)-RELATED"/>
    <property type="match status" value="1"/>
</dbReference>
<dbReference type="GO" id="GO:0016020">
    <property type="term" value="C:membrane"/>
    <property type="evidence" value="ECO:0007669"/>
    <property type="project" value="UniProtKB-SubCell"/>
</dbReference>
<evidence type="ECO:0000256" key="4">
    <source>
        <dbReference type="ARBA" id="ARBA00022989"/>
    </source>
</evidence>
<evidence type="ECO:0000256" key="6">
    <source>
        <dbReference type="SAM" id="MobiDB-lite"/>
    </source>
</evidence>
<evidence type="ECO:0000256" key="2">
    <source>
        <dbReference type="ARBA" id="ARBA00022448"/>
    </source>
</evidence>
<evidence type="ECO:0000256" key="3">
    <source>
        <dbReference type="ARBA" id="ARBA00022692"/>
    </source>
</evidence>
<sequence length="93" mass="10515">MTETTDNPIPITSADSATKVEAGDELSQIENQKYVPPEFIFDRQAERRLRNKIDLTIMPIICLMYLFCFIDRANIGNARIAGMDVDLGMKGFD</sequence>
<keyword evidence="5 7" id="KW-0472">Membrane</keyword>
<evidence type="ECO:0000256" key="5">
    <source>
        <dbReference type="ARBA" id="ARBA00023136"/>
    </source>
</evidence>
<name>A0A428PQA4_9HYPO</name>
<evidence type="ECO:0008006" key="10">
    <source>
        <dbReference type="Google" id="ProtNLM"/>
    </source>
</evidence>
<dbReference type="Proteomes" id="UP000288168">
    <property type="component" value="Unassembled WGS sequence"/>
</dbReference>
<dbReference type="GO" id="GO:0022857">
    <property type="term" value="F:transmembrane transporter activity"/>
    <property type="evidence" value="ECO:0007669"/>
    <property type="project" value="TreeGrafter"/>
</dbReference>
<reference evidence="8 9" key="1">
    <citation type="submission" date="2017-06" db="EMBL/GenBank/DDBJ databases">
        <title>Comparative genomic analysis of Ambrosia Fusariam Clade fungi.</title>
        <authorList>
            <person name="Stajich J.E."/>
            <person name="Carrillo J."/>
            <person name="Kijimoto T."/>
            <person name="Eskalen A."/>
            <person name="O'Donnell K."/>
            <person name="Kasson M."/>
        </authorList>
    </citation>
    <scope>NUCLEOTIDE SEQUENCE [LARGE SCALE GENOMIC DNA]</scope>
    <source>
        <strain evidence="8 9">NRRL62584</strain>
    </source>
</reference>
<comment type="caution">
    <text evidence="8">The sequence shown here is derived from an EMBL/GenBank/DDBJ whole genome shotgun (WGS) entry which is preliminary data.</text>
</comment>
<proteinExistence type="predicted"/>
<keyword evidence="4 7" id="KW-1133">Transmembrane helix</keyword>
<keyword evidence="9" id="KW-1185">Reference proteome</keyword>
<evidence type="ECO:0000256" key="7">
    <source>
        <dbReference type="SAM" id="Phobius"/>
    </source>
</evidence>
<dbReference type="PANTHER" id="PTHR43791">
    <property type="entry name" value="PERMEASE-RELATED"/>
    <property type="match status" value="1"/>
</dbReference>
<evidence type="ECO:0000313" key="9">
    <source>
        <dbReference type="Proteomes" id="UP000288168"/>
    </source>
</evidence>
<organism evidence="8 9">
    <name type="scientific">Fusarium duplospermum</name>
    <dbReference type="NCBI Taxonomy" id="1325734"/>
    <lineage>
        <taxon>Eukaryota</taxon>
        <taxon>Fungi</taxon>
        <taxon>Dikarya</taxon>
        <taxon>Ascomycota</taxon>
        <taxon>Pezizomycotina</taxon>
        <taxon>Sordariomycetes</taxon>
        <taxon>Hypocreomycetidae</taxon>
        <taxon>Hypocreales</taxon>
        <taxon>Nectriaceae</taxon>
        <taxon>Fusarium</taxon>
        <taxon>Fusarium solani species complex</taxon>
    </lineage>
</organism>
<keyword evidence="2" id="KW-0813">Transport</keyword>
<evidence type="ECO:0000313" key="8">
    <source>
        <dbReference type="EMBL" id="RSL55116.1"/>
    </source>
</evidence>
<dbReference type="AlphaFoldDB" id="A0A428PQA4"/>
<protein>
    <recommendedName>
        <fullName evidence="10">Major facilitator superfamily (MFS) profile domain-containing protein</fullName>
    </recommendedName>
</protein>
<dbReference type="OrthoDB" id="2962993at2759"/>
<dbReference type="EMBL" id="NKCI01000104">
    <property type="protein sequence ID" value="RSL55116.1"/>
    <property type="molecule type" value="Genomic_DNA"/>
</dbReference>
<accession>A0A428PQA4</accession>
<feature type="region of interest" description="Disordered" evidence="6">
    <location>
        <begin position="1"/>
        <end position="25"/>
    </location>
</feature>
<comment type="subcellular location">
    <subcellularLocation>
        <location evidence="1">Membrane</location>
        <topology evidence="1">Multi-pass membrane protein</topology>
    </subcellularLocation>
</comment>
<evidence type="ECO:0000256" key="1">
    <source>
        <dbReference type="ARBA" id="ARBA00004141"/>
    </source>
</evidence>
<keyword evidence="3 7" id="KW-0812">Transmembrane</keyword>
<gene>
    <name evidence="8" type="ORF">CEP54_009561</name>
</gene>
<feature type="transmembrane region" description="Helical" evidence="7">
    <location>
        <begin position="53"/>
        <end position="70"/>
    </location>
</feature>